<evidence type="ECO:0000256" key="1">
    <source>
        <dbReference type="ARBA" id="ARBA00022692"/>
    </source>
</evidence>
<evidence type="ECO:0000256" key="3">
    <source>
        <dbReference type="ARBA" id="ARBA00023136"/>
    </source>
</evidence>
<dbReference type="PANTHER" id="PTHR23121:SF9">
    <property type="entry name" value="SODIUM-DEPENDENT GLUCOSE TRANSPORTER 1"/>
    <property type="match status" value="1"/>
</dbReference>
<dbReference type="EMBL" id="OC927994">
    <property type="protein sequence ID" value="CAD7657526.1"/>
    <property type="molecule type" value="Genomic_DNA"/>
</dbReference>
<dbReference type="Proteomes" id="UP000728032">
    <property type="component" value="Unassembled WGS sequence"/>
</dbReference>
<proteinExistence type="predicted"/>
<dbReference type="SUPFAM" id="SSF103473">
    <property type="entry name" value="MFS general substrate transporter"/>
    <property type="match status" value="1"/>
</dbReference>
<name>A0A7R9MCC1_9ACAR</name>
<dbReference type="Gene3D" id="1.20.1250.20">
    <property type="entry name" value="MFS general substrate transporter like domains"/>
    <property type="match status" value="1"/>
</dbReference>
<dbReference type="InterPro" id="IPR036259">
    <property type="entry name" value="MFS_trans_sf"/>
</dbReference>
<accession>A0A7R9MCC1</accession>
<evidence type="ECO:0000256" key="4">
    <source>
        <dbReference type="SAM" id="Phobius"/>
    </source>
</evidence>
<keyword evidence="1 4" id="KW-0812">Transmembrane</keyword>
<dbReference type="OrthoDB" id="546893at2759"/>
<feature type="transmembrane region" description="Helical" evidence="4">
    <location>
        <begin position="209"/>
        <end position="226"/>
    </location>
</feature>
<keyword evidence="2 4" id="KW-1133">Transmembrane helix</keyword>
<protein>
    <submittedName>
        <fullName evidence="5">Uncharacterized protein</fullName>
    </submittedName>
</protein>
<dbReference type="AlphaFoldDB" id="A0A7R9MCC1"/>
<dbReference type="PANTHER" id="PTHR23121">
    <property type="entry name" value="SODIUM-DEPENDENT GLUCOSE TRANSPORTER 1"/>
    <property type="match status" value="1"/>
</dbReference>
<feature type="transmembrane region" description="Helical" evidence="4">
    <location>
        <begin position="232"/>
        <end position="253"/>
    </location>
</feature>
<organism evidence="5">
    <name type="scientific">Oppiella nova</name>
    <dbReference type="NCBI Taxonomy" id="334625"/>
    <lineage>
        <taxon>Eukaryota</taxon>
        <taxon>Metazoa</taxon>
        <taxon>Ecdysozoa</taxon>
        <taxon>Arthropoda</taxon>
        <taxon>Chelicerata</taxon>
        <taxon>Arachnida</taxon>
        <taxon>Acari</taxon>
        <taxon>Acariformes</taxon>
        <taxon>Sarcoptiformes</taxon>
        <taxon>Oribatida</taxon>
        <taxon>Brachypylina</taxon>
        <taxon>Oppioidea</taxon>
        <taxon>Oppiidae</taxon>
        <taxon>Oppiella</taxon>
    </lineage>
</organism>
<keyword evidence="3 4" id="KW-0472">Membrane</keyword>
<evidence type="ECO:0000313" key="6">
    <source>
        <dbReference type="Proteomes" id="UP000728032"/>
    </source>
</evidence>
<evidence type="ECO:0000256" key="2">
    <source>
        <dbReference type="ARBA" id="ARBA00022989"/>
    </source>
</evidence>
<feature type="transmembrane region" description="Helical" evidence="4">
    <location>
        <begin position="265"/>
        <end position="285"/>
    </location>
</feature>
<reference evidence="5" key="1">
    <citation type="submission" date="2020-11" db="EMBL/GenBank/DDBJ databases">
        <authorList>
            <person name="Tran Van P."/>
        </authorList>
    </citation>
    <scope>NUCLEOTIDE SEQUENCE</scope>
</reference>
<gene>
    <name evidence="5" type="ORF">ONB1V03_LOCUS14154</name>
</gene>
<sequence>MWQHNSAPVLQLAKASSGVGMVVAPLLAGPFIKGKIVPDNFTLYEFLNKTHSTATGDEAIDDYNQSIERRADLELPFLVGGIANLIIPISMRYKYLEEDIDCPTGGTGMSPDDRRATLHSIKEFTIKKPIVEQSALMKWTFVALIATSLSTYGAMENMHLVYSSTYYQLSAVQMSASRAADVLSVLNASLTVGKLISTFIALKVKANIMLMYHMVLLAISQAVLYFGRTSQVMVWIGNVLMGFGYSAIWPSYFQFGEDFVGLTDNIAAIFALVSAICPMITPFFFGPLVEENPDIFIIMEFDNRSLLVKVVIKSPTRLYLLPPLIDYM</sequence>
<dbReference type="EMBL" id="CAJPVJ010013169">
    <property type="protein sequence ID" value="CAG2174712.1"/>
    <property type="molecule type" value="Genomic_DNA"/>
</dbReference>
<keyword evidence="6" id="KW-1185">Reference proteome</keyword>
<evidence type="ECO:0000313" key="5">
    <source>
        <dbReference type="EMBL" id="CAD7657526.1"/>
    </source>
</evidence>